<comment type="caution">
    <text evidence="2">The sequence shown here is derived from an EMBL/GenBank/DDBJ whole genome shotgun (WGS) entry which is preliminary data.</text>
</comment>
<feature type="compositionally biased region" description="Low complexity" evidence="1">
    <location>
        <begin position="36"/>
        <end position="46"/>
    </location>
</feature>
<gene>
    <name evidence="2" type="ORF">NDU88_007334</name>
</gene>
<organism evidence="2 3">
    <name type="scientific">Pleurodeles waltl</name>
    <name type="common">Iberian ribbed newt</name>
    <dbReference type="NCBI Taxonomy" id="8319"/>
    <lineage>
        <taxon>Eukaryota</taxon>
        <taxon>Metazoa</taxon>
        <taxon>Chordata</taxon>
        <taxon>Craniata</taxon>
        <taxon>Vertebrata</taxon>
        <taxon>Euteleostomi</taxon>
        <taxon>Amphibia</taxon>
        <taxon>Batrachia</taxon>
        <taxon>Caudata</taxon>
        <taxon>Salamandroidea</taxon>
        <taxon>Salamandridae</taxon>
        <taxon>Pleurodelinae</taxon>
        <taxon>Pleurodeles</taxon>
    </lineage>
</organism>
<evidence type="ECO:0000313" key="2">
    <source>
        <dbReference type="EMBL" id="KAJ1128963.1"/>
    </source>
</evidence>
<accession>A0AAV7PL21</accession>
<evidence type="ECO:0000313" key="3">
    <source>
        <dbReference type="Proteomes" id="UP001066276"/>
    </source>
</evidence>
<evidence type="ECO:0000256" key="1">
    <source>
        <dbReference type="SAM" id="MobiDB-lite"/>
    </source>
</evidence>
<sequence length="104" mass="11113">MATRVHGSCPHESPPQRLTTRGCEEGEEGECGDRGGCVSSSGPSRRGPLRLTHRTLWCHFSASPRDGSRHCPHTTGVAGLREVPAAVLSKASSGPGSQHRDHHR</sequence>
<proteinExistence type="predicted"/>
<dbReference type="EMBL" id="JANPWB010000011">
    <property type="protein sequence ID" value="KAJ1128963.1"/>
    <property type="molecule type" value="Genomic_DNA"/>
</dbReference>
<protein>
    <submittedName>
        <fullName evidence="2">Uncharacterized protein</fullName>
    </submittedName>
</protein>
<keyword evidence="3" id="KW-1185">Reference proteome</keyword>
<dbReference type="Proteomes" id="UP001066276">
    <property type="component" value="Chromosome 7"/>
</dbReference>
<name>A0AAV7PL21_PLEWA</name>
<dbReference type="AlphaFoldDB" id="A0AAV7PL21"/>
<feature type="region of interest" description="Disordered" evidence="1">
    <location>
        <begin position="1"/>
        <end position="48"/>
    </location>
</feature>
<reference evidence="2" key="1">
    <citation type="journal article" date="2022" name="bioRxiv">
        <title>Sequencing and chromosome-scale assembly of the giantPleurodeles waltlgenome.</title>
        <authorList>
            <person name="Brown T."/>
            <person name="Elewa A."/>
            <person name="Iarovenko S."/>
            <person name="Subramanian E."/>
            <person name="Araus A.J."/>
            <person name="Petzold A."/>
            <person name="Susuki M."/>
            <person name="Suzuki K.-i.T."/>
            <person name="Hayashi T."/>
            <person name="Toyoda A."/>
            <person name="Oliveira C."/>
            <person name="Osipova E."/>
            <person name="Leigh N.D."/>
            <person name="Simon A."/>
            <person name="Yun M.H."/>
        </authorList>
    </citation>
    <scope>NUCLEOTIDE SEQUENCE</scope>
    <source>
        <strain evidence="2">20211129_DDA</strain>
        <tissue evidence="2">Liver</tissue>
    </source>
</reference>